<comment type="caution">
    <text evidence="5">The sequence shown here is derived from an EMBL/GenBank/DDBJ whole genome shotgun (WGS) entry which is preliminary data.</text>
</comment>
<dbReference type="GO" id="GO:0003677">
    <property type="term" value="F:DNA binding"/>
    <property type="evidence" value="ECO:0007669"/>
    <property type="project" value="UniProtKB-KW"/>
</dbReference>
<evidence type="ECO:0000259" key="4">
    <source>
        <dbReference type="PROSITE" id="PS51118"/>
    </source>
</evidence>
<dbReference type="Gene3D" id="1.10.10.10">
    <property type="entry name" value="Winged helix-like DNA-binding domain superfamily/Winged helix DNA-binding domain"/>
    <property type="match status" value="1"/>
</dbReference>
<dbReference type="AlphaFoldDB" id="A0A5P0ZJ95"/>
<dbReference type="PANTHER" id="PTHR33204:SF29">
    <property type="entry name" value="TRANSCRIPTIONAL REGULATOR"/>
    <property type="match status" value="1"/>
</dbReference>
<organism evidence="5 6">
    <name type="scientific">Companilactobacillus mishanensis</name>
    <dbReference type="NCBI Taxonomy" id="2486008"/>
    <lineage>
        <taxon>Bacteria</taxon>
        <taxon>Bacillati</taxon>
        <taxon>Bacillota</taxon>
        <taxon>Bacilli</taxon>
        <taxon>Lactobacillales</taxon>
        <taxon>Lactobacillaceae</taxon>
        <taxon>Companilactobacillus</taxon>
    </lineage>
</organism>
<reference evidence="5 6" key="1">
    <citation type="journal article" date="2019" name="Syst. Appl. Microbiol.">
        <title>Polyphasic characterization of two novel Lactobacillus spp. isolated from blown salami packages: Description of Lactobacillus halodurans sp. nov. and Lactobacillus salsicarnum sp. nov.</title>
        <authorList>
            <person name="Schuster J.A."/>
            <person name="Klingl A."/>
            <person name="Vogel R.F."/>
            <person name="Ehrmann M.A."/>
        </authorList>
    </citation>
    <scope>NUCLEOTIDE SEQUENCE [LARGE SCALE GENOMIC DNA]</scope>
    <source>
        <strain evidence="5 6">TMW 1.2118</strain>
    </source>
</reference>
<accession>A0A5P0ZJ95</accession>
<keyword evidence="2" id="KW-0238">DNA-binding</keyword>
<keyword evidence="3" id="KW-0804">Transcription</keyword>
<keyword evidence="1" id="KW-0805">Transcription regulation</keyword>
<evidence type="ECO:0000313" key="5">
    <source>
        <dbReference type="EMBL" id="MQS53170.1"/>
    </source>
</evidence>
<name>A0A5P0ZJ95_9LACO</name>
<gene>
    <name evidence="5" type="ORF">FHL02_09065</name>
</gene>
<feature type="domain" description="HTH hxlR-type" evidence="4">
    <location>
        <begin position="4"/>
        <end position="103"/>
    </location>
</feature>
<sequence length="110" mass="12832">MYANEFDATMQMIRGKWKIRLLYKLNANSHSRFNTLQHDLNPITHKILAEQMNQLIDDGLVERHDFHEQPLHVEYNLTKKGQSLIPVVDVICDWGLANVDISELKETLCD</sequence>
<dbReference type="PROSITE" id="PS51118">
    <property type="entry name" value="HTH_HXLR"/>
    <property type="match status" value="1"/>
</dbReference>
<dbReference type="OrthoDB" id="9791143at2"/>
<dbReference type="InterPro" id="IPR002577">
    <property type="entry name" value="HTH_HxlR"/>
</dbReference>
<evidence type="ECO:0000256" key="2">
    <source>
        <dbReference type="ARBA" id="ARBA00023125"/>
    </source>
</evidence>
<protein>
    <submittedName>
        <fullName evidence="5">Helix-turn-helix transcriptional regulator</fullName>
    </submittedName>
</protein>
<proteinExistence type="predicted"/>
<evidence type="ECO:0000256" key="3">
    <source>
        <dbReference type="ARBA" id="ARBA00023163"/>
    </source>
</evidence>
<dbReference type="InterPro" id="IPR036388">
    <property type="entry name" value="WH-like_DNA-bd_sf"/>
</dbReference>
<evidence type="ECO:0000313" key="6">
    <source>
        <dbReference type="Proteomes" id="UP000380386"/>
    </source>
</evidence>
<evidence type="ECO:0000256" key="1">
    <source>
        <dbReference type="ARBA" id="ARBA00023015"/>
    </source>
</evidence>
<dbReference type="EMBL" id="VDFM01000012">
    <property type="protein sequence ID" value="MQS53170.1"/>
    <property type="molecule type" value="Genomic_DNA"/>
</dbReference>
<dbReference type="InterPro" id="IPR036390">
    <property type="entry name" value="WH_DNA-bd_sf"/>
</dbReference>
<dbReference type="Pfam" id="PF01638">
    <property type="entry name" value="HxlR"/>
    <property type="match status" value="1"/>
</dbReference>
<dbReference type="Proteomes" id="UP000380386">
    <property type="component" value="Unassembled WGS sequence"/>
</dbReference>
<dbReference type="SUPFAM" id="SSF46785">
    <property type="entry name" value="Winged helix' DNA-binding domain"/>
    <property type="match status" value="1"/>
</dbReference>
<dbReference type="PANTHER" id="PTHR33204">
    <property type="entry name" value="TRANSCRIPTIONAL REGULATOR, MARR FAMILY"/>
    <property type="match status" value="1"/>
</dbReference>
<dbReference type="RefSeq" id="WP_153383688.1">
    <property type="nucleotide sequence ID" value="NZ_VDFM01000012.1"/>
</dbReference>